<dbReference type="Proteomes" id="UP000623090">
    <property type="component" value="Unassembled WGS sequence"/>
</dbReference>
<gene>
    <name evidence="1" type="ORF">HNW77_11825</name>
</gene>
<evidence type="ECO:0000313" key="1">
    <source>
        <dbReference type="EMBL" id="NPC67066.1"/>
    </source>
</evidence>
<dbReference type="RefSeq" id="WP_172157843.1">
    <property type="nucleotide sequence ID" value="NZ_JABJWC010000030.1"/>
</dbReference>
<accession>A0ABX2AFP4</accession>
<organism evidence="1 2">
    <name type="scientific">Komagataeibacter melomenusus</name>
    <dbReference type="NCBI Taxonomy" id="2766578"/>
    <lineage>
        <taxon>Bacteria</taxon>
        <taxon>Pseudomonadati</taxon>
        <taxon>Pseudomonadota</taxon>
        <taxon>Alphaproteobacteria</taxon>
        <taxon>Acetobacterales</taxon>
        <taxon>Acetobacteraceae</taxon>
        <taxon>Komagataeibacter</taxon>
    </lineage>
</organism>
<reference evidence="1 2" key="1">
    <citation type="journal article" date="2020" name="Microorganisms">
        <title>Description of Komagataeibacter melaceti sp. nov. and Komagataeibacter melomenusus sp. nov. Isolated from Apple Cider Vinegar.</title>
        <authorList>
            <person name="Maric L."/>
            <person name="Cleenwerck I."/>
            <person name="Accetto T."/>
            <person name="Vandamme P."/>
            <person name="Trcek J."/>
        </authorList>
    </citation>
    <scope>NUCLEOTIDE SEQUENCE [LARGE SCALE GENOMIC DNA]</scope>
    <source>
        <strain evidence="1 2">AV436</strain>
    </source>
</reference>
<proteinExistence type="predicted"/>
<evidence type="ECO:0000313" key="2">
    <source>
        <dbReference type="Proteomes" id="UP000623090"/>
    </source>
</evidence>
<name>A0ABX2AFP4_9PROT</name>
<keyword evidence="2" id="KW-1185">Reference proteome</keyword>
<dbReference type="EMBL" id="JABJWC010000030">
    <property type="protein sequence ID" value="NPC67066.1"/>
    <property type="molecule type" value="Genomic_DNA"/>
</dbReference>
<sequence length="157" mass="17527">MLPSHKKYLAGLCGCIQDKHPDVPYGLDPNGISFNEDGSINIISDSGTGLTCATFILTLLKCYGFLLLDEKTWPTQKDEKTQRTIIIGLQRIPPQATQEKIVQNTNCIGMRFFYPNEVVGASLCNEKEWPVAYERAEELARIVNTYTDSEVLAIPKS</sequence>
<comment type="caution">
    <text evidence="1">The sequence shown here is derived from an EMBL/GenBank/DDBJ whole genome shotgun (WGS) entry which is preliminary data.</text>
</comment>
<protein>
    <submittedName>
        <fullName evidence="1">Uncharacterized protein</fullName>
    </submittedName>
</protein>